<feature type="compositionally biased region" description="Low complexity" evidence="12">
    <location>
        <begin position="1"/>
        <end position="12"/>
    </location>
</feature>
<sequence length="776" mass="82396">MSTTTMTTTLGTSNLRGGPPRQTRSNPLRYTKGLGHPPVRNNSLLSNSSLQAPSSTVPATNSQNTATTDGPGLYPAITHFADAIAALPREFRRHNSLLKEVDAKAWLPEENLQTILRQCLSEITSSPLTLPSINQSLAVPATADDVAPSSDAHSVTGASLDNASLVSALSTDPALLQRRQQFHALRQNLIAIMVTMDEKNHVINNANEEVARSIRRLSKIYPNVSLEISEEARLGSLKHWAYTETNPVKKPTAPATRTRDAAANAAAGHESEVAHRSESRREAMLARKQRAAPQVDSDFDESRPGQRKGLTNGKRKGVETPTDPAGLGIIGAATATSKRKKTEKAAAGGTAMERSVSSAMGGRAMSRENSQTENAKKRKASGPPAATMRKRFVARLDKSNSTDVNHRLNASVQDSPKLASSPLAGNAGKEAYKKSPALASVRPVGRGRQNSTQTIDSTKGRPSSSSASQRNGTNAARGSTPEGQAATAATVKGSADNKSMAKETKLEKAERLAQDEPSAVNGANVGQTTARGAVALERTSSKAGSVKGEVKAMDEVTSKKVASPRIPPALLNLSEIRNERGGRGRTSKTSTPVVGTFSEAEFNDSNGSASGGNAPKIRRPARPRVKDHGLHDSLSPKGLPVKRSHKKNGSVSTIGALPLTSSSNQRLMNDTDASLSRTPSEHGAKEREDEDEENEMAEEDEERYCYCQGVSYGEMVACDKPDCPMQWFHLDCIGLKSVPKSAKWYCDECKETLAKKNKAVGGSNGGGGAIGSGLGK</sequence>
<feature type="compositionally biased region" description="Polar residues" evidence="12">
    <location>
        <begin position="448"/>
        <end position="477"/>
    </location>
</feature>
<name>A0A0D1ZVS4_EXOME</name>
<feature type="compositionally biased region" description="Polar residues" evidence="12">
    <location>
        <begin position="649"/>
        <end position="678"/>
    </location>
</feature>
<feature type="domain" description="PHD-type" evidence="13">
    <location>
        <begin position="702"/>
        <end position="752"/>
    </location>
</feature>
<feature type="region of interest" description="Disordered" evidence="12">
    <location>
        <begin position="247"/>
        <end position="526"/>
    </location>
</feature>
<dbReference type="RefSeq" id="XP_016229663.1">
    <property type="nucleotide sequence ID" value="XM_016366014.1"/>
</dbReference>
<feature type="region of interest" description="Disordered" evidence="12">
    <location>
        <begin position="599"/>
        <end position="699"/>
    </location>
</feature>
<dbReference type="GO" id="GO:0070210">
    <property type="term" value="C:Rpd3L-Expanded complex"/>
    <property type="evidence" value="ECO:0007669"/>
    <property type="project" value="TreeGrafter"/>
</dbReference>
<feature type="site" description="Histone H3K4me3 binding" evidence="8">
    <location>
        <position position="715"/>
    </location>
</feature>
<dbReference type="EMBL" id="KN847520">
    <property type="protein sequence ID" value="KIV98089.1"/>
    <property type="molecule type" value="Genomic_DNA"/>
</dbReference>
<feature type="binding site" evidence="9">
    <location>
        <position position="729"/>
    </location>
    <ligand>
        <name>Zn(2+)</name>
        <dbReference type="ChEBI" id="CHEBI:29105"/>
        <label>1</label>
    </ligand>
</feature>
<proteinExistence type="inferred from homology"/>
<evidence type="ECO:0000256" key="11">
    <source>
        <dbReference type="RuleBase" id="RU361213"/>
    </source>
</evidence>
<dbReference type="OrthoDB" id="4173905at2759"/>
<feature type="binding site" evidence="9">
    <location>
        <position position="732"/>
    </location>
    <ligand>
        <name>Zn(2+)</name>
        <dbReference type="ChEBI" id="CHEBI:29105"/>
        <label>1</label>
    </ligand>
</feature>
<dbReference type="InterPro" id="IPR001965">
    <property type="entry name" value="Znf_PHD"/>
</dbReference>
<dbReference type="Gene3D" id="6.10.140.1740">
    <property type="match status" value="1"/>
</dbReference>
<dbReference type="InterPro" id="IPR019786">
    <property type="entry name" value="Zinc_finger_PHD-type_CS"/>
</dbReference>
<feature type="compositionally biased region" description="Low complexity" evidence="12">
    <location>
        <begin position="325"/>
        <end position="336"/>
    </location>
</feature>
<evidence type="ECO:0000256" key="5">
    <source>
        <dbReference type="ARBA" id="ARBA00022833"/>
    </source>
</evidence>
<evidence type="ECO:0000256" key="10">
    <source>
        <dbReference type="PROSITE-ProRule" id="PRU00146"/>
    </source>
</evidence>
<keyword evidence="7 11" id="KW-0539">Nucleus</keyword>
<dbReference type="PANTHER" id="PTHR10333:SF42">
    <property type="entry name" value="INHIBITOR OF GROWTH PROTEIN 5"/>
    <property type="match status" value="1"/>
</dbReference>
<feature type="binding site" evidence="9">
    <location>
        <position position="723"/>
    </location>
    <ligand>
        <name>Zn(2+)</name>
        <dbReference type="ChEBI" id="CHEBI:29105"/>
        <label>2</label>
    </ligand>
</feature>
<evidence type="ECO:0000313" key="15">
    <source>
        <dbReference type="Proteomes" id="UP000054302"/>
    </source>
</evidence>
<keyword evidence="6 11" id="KW-0156">Chromatin regulator</keyword>
<feature type="compositionally biased region" description="Acidic residues" evidence="12">
    <location>
        <begin position="688"/>
        <end position="699"/>
    </location>
</feature>
<feature type="compositionally biased region" description="Basic and acidic residues" evidence="12">
    <location>
        <begin position="499"/>
        <end position="514"/>
    </location>
</feature>
<comment type="subcellular location">
    <subcellularLocation>
        <location evidence="1 11">Nucleus</location>
    </subcellularLocation>
</comment>
<reference evidence="14 15" key="1">
    <citation type="submission" date="2015-01" db="EMBL/GenBank/DDBJ databases">
        <title>The Genome Sequence of Exophiala mesophila CBS40295.</title>
        <authorList>
            <consortium name="The Broad Institute Genomics Platform"/>
            <person name="Cuomo C."/>
            <person name="de Hoog S."/>
            <person name="Gorbushina A."/>
            <person name="Stielow B."/>
            <person name="Teixiera M."/>
            <person name="Abouelleil A."/>
            <person name="Chapman S.B."/>
            <person name="Priest M."/>
            <person name="Young S.K."/>
            <person name="Wortman J."/>
            <person name="Nusbaum C."/>
            <person name="Birren B."/>
        </authorList>
    </citation>
    <scope>NUCLEOTIDE SEQUENCE [LARGE SCALE GENOMIC DNA]</scope>
    <source>
        <strain evidence="14 15">CBS 40295</strain>
    </source>
</reference>
<dbReference type="CDD" id="cd15505">
    <property type="entry name" value="PHD_ING"/>
    <property type="match status" value="1"/>
</dbReference>
<comment type="domain">
    <text evidence="11">The PHD-type zinc finger mediates the binding to H3K4me3.</text>
</comment>
<dbReference type="AlphaFoldDB" id="A0A0D1ZVS4"/>
<evidence type="ECO:0000256" key="2">
    <source>
        <dbReference type="ARBA" id="ARBA00010210"/>
    </source>
</evidence>
<evidence type="ECO:0000256" key="12">
    <source>
        <dbReference type="SAM" id="MobiDB-lite"/>
    </source>
</evidence>
<feature type="binding site" evidence="9">
    <location>
        <position position="749"/>
    </location>
    <ligand>
        <name>Zn(2+)</name>
        <dbReference type="ChEBI" id="CHEBI:29105"/>
        <label>2</label>
    </ligand>
</feature>
<feature type="compositionally biased region" description="Basic and acidic residues" evidence="12">
    <location>
        <begin position="394"/>
        <end position="406"/>
    </location>
</feature>
<feature type="region of interest" description="Disordered" evidence="12">
    <location>
        <begin position="757"/>
        <end position="776"/>
    </location>
</feature>
<keyword evidence="5 9" id="KW-0862">Zinc</keyword>
<dbReference type="PROSITE" id="PS50016">
    <property type="entry name" value="ZF_PHD_2"/>
    <property type="match status" value="1"/>
</dbReference>
<dbReference type="Pfam" id="PF12998">
    <property type="entry name" value="ING"/>
    <property type="match status" value="2"/>
</dbReference>
<keyword evidence="4 10" id="KW-0863">Zinc-finger</keyword>
<dbReference type="GO" id="GO:0008270">
    <property type="term" value="F:zinc ion binding"/>
    <property type="evidence" value="ECO:0007669"/>
    <property type="project" value="UniProtKB-KW"/>
</dbReference>
<dbReference type="InterPro" id="IPR013083">
    <property type="entry name" value="Znf_RING/FYVE/PHD"/>
</dbReference>
<feature type="compositionally biased region" description="Low complexity" evidence="12">
    <location>
        <begin position="41"/>
        <end position="50"/>
    </location>
</feature>
<feature type="compositionally biased region" description="Gly residues" evidence="12">
    <location>
        <begin position="762"/>
        <end position="776"/>
    </location>
</feature>
<dbReference type="GeneID" id="27319622"/>
<evidence type="ECO:0000313" key="14">
    <source>
        <dbReference type="EMBL" id="KIV98089.1"/>
    </source>
</evidence>
<feature type="site" description="Histone H3K4me3 binding" evidence="8">
    <location>
        <position position="727"/>
    </location>
</feature>
<comment type="similarity">
    <text evidence="2 11">Belongs to the ING family.</text>
</comment>
<dbReference type="STRING" id="212818.A0A0D1ZVS4"/>
<feature type="compositionally biased region" description="Polar residues" evidence="12">
    <location>
        <begin position="51"/>
        <end position="68"/>
    </location>
</feature>
<evidence type="ECO:0000256" key="1">
    <source>
        <dbReference type="ARBA" id="ARBA00004123"/>
    </source>
</evidence>
<dbReference type="InterPro" id="IPR011011">
    <property type="entry name" value="Znf_FYVE_PHD"/>
</dbReference>
<dbReference type="Proteomes" id="UP000054302">
    <property type="component" value="Unassembled WGS sequence"/>
</dbReference>
<dbReference type="PANTHER" id="PTHR10333">
    <property type="entry name" value="INHIBITOR OF GROWTH PROTEIN"/>
    <property type="match status" value="1"/>
</dbReference>
<dbReference type="PROSITE" id="PS01359">
    <property type="entry name" value="ZF_PHD_1"/>
    <property type="match status" value="1"/>
</dbReference>
<comment type="subunit">
    <text evidence="11">Component of an histone acetyltransferase complex. Interacts with H3K4me3 and to a lesser extent with H3K4me2.</text>
</comment>
<feature type="binding site" evidence="9">
    <location>
        <position position="705"/>
    </location>
    <ligand>
        <name>Zn(2+)</name>
        <dbReference type="ChEBI" id="CHEBI:29105"/>
        <label>1</label>
    </ligand>
</feature>
<feature type="binding site" evidence="9">
    <location>
        <position position="707"/>
    </location>
    <ligand>
        <name>Zn(2+)</name>
        <dbReference type="ChEBI" id="CHEBI:29105"/>
        <label>1</label>
    </ligand>
</feature>
<evidence type="ECO:0000259" key="13">
    <source>
        <dbReference type="PROSITE" id="PS50016"/>
    </source>
</evidence>
<feature type="site" description="Histone H3K4me3 binding" evidence="8">
    <location>
        <position position="719"/>
    </location>
</feature>
<evidence type="ECO:0000256" key="9">
    <source>
        <dbReference type="PIRSR" id="PIRSR628651-51"/>
    </source>
</evidence>
<evidence type="ECO:0000256" key="6">
    <source>
        <dbReference type="ARBA" id="ARBA00022853"/>
    </source>
</evidence>
<comment type="function">
    <text evidence="11">Component of an histone acetyltransferase complex.</text>
</comment>
<dbReference type="SMART" id="SM01408">
    <property type="entry name" value="ING"/>
    <property type="match status" value="1"/>
</dbReference>
<evidence type="ECO:0000256" key="4">
    <source>
        <dbReference type="ARBA" id="ARBA00022771"/>
    </source>
</evidence>
<accession>A0A0D1ZVS4</accession>
<dbReference type="Gene3D" id="3.30.40.10">
    <property type="entry name" value="Zinc/RING finger domain, C3HC4 (zinc finger)"/>
    <property type="match status" value="1"/>
</dbReference>
<keyword evidence="15" id="KW-1185">Reference proteome</keyword>
<keyword evidence="3 9" id="KW-0479">Metal-binding</keyword>
<feature type="compositionally biased region" description="Basic and acidic residues" evidence="12">
    <location>
        <begin position="269"/>
        <end position="285"/>
    </location>
</feature>
<gene>
    <name evidence="14" type="ORF">PV10_01777</name>
</gene>
<feature type="compositionally biased region" description="Low complexity" evidence="12">
    <location>
        <begin position="251"/>
        <end position="267"/>
    </location>
</feature>
<dbReference type="VEuPathDB" id="FungiDB:PV10_01777"/>
<organism evidence="14 15">
    <name type="scientific">Exophiala mesophila</name>
    <name type="common">Black yeast-like fungus</name>
    <dbReference type="NCBI Taxonomy" id="212818"/>
    <lineage>
        <taxon>Eukaryota</taxon>
        <taxon>Fungi</taxon>
        <taxon>Dikarya</taxon>
        <taxon>Ascomycota</taxon>
        <taxon>Pezizomycotina</taxon>
        <taxon>Eurotiomycetes</taxon>
        <taxon>Chaetothyriomycetidae</taxon>
        <taxon>Chaetothyriales</taxon>
        <taxon>Herpotrichiellaceae</taxon>
        <taxon>Exophiala</taxon>
    </lineage>
</organism>
<dbReference type="InterPro" id="IPR024610">
    <property type="entry name" value="ING_N_histone-binding"/>
</dbReference>
<feature type="binding site" evidence="9">
    <location>
        <position position="746"/>
    </location>
    <ligand>
        <name>Zn(2+)</name>
        <dbReference type="ChEBI" id="CHEBI:29105"/>
        <label>2</label>
    </ligand>
</feature>
<evidence type="ECO:0000256" key="8">
    <source>
        <dbReference type="PIRSR" id="PIRSR628651-50"/>
    </source>
</evidence>
<evidence type="ECO:0000256" key="3">
    <source>
        <dbReference type="ARBA" id="ARBA00022723"/>
    </source>
</evidence>
<feature type="site" description="Histone H3K4me3 binding" evidence="8">
    <location>
        <position position="704"/>
    </location>
</feature>
<dbReference type="GO" id="GO:0006355">
    <property type="term" value="P:regulation of DNA-templated transcription"/>
    <property type="evidence" value="ECO:0007669"/>
    <property type="project" value="TreeGrafter"/>
</dbReference>
<evidence type="ECO:0000256" key="7">
    <source>
        <dbReference type="ARBA" id="ARBA00023242"/>
    </source>
</evidence>
<dbReference type="InterPro" id="IPR028651">
    <property type="entry name" value="ING_fam"/>
</dbReference>
<dbReference type="GO" id="GO:0006325">
    <property type="term" value="P:chromatin organization"/>
    <property type="evidence" value="ECO:0007669"/>
    <property type="project" value="UniProtKB-KW"/>
</dbReference>
<dbReference type="InterPro" id="IPR019787">
    <property type="entry name" value="Znf_PHD-finger"/>
</dbReference>
<protein>
    <recommendedName>
        <fullName evidence="11">Chromatin modification-related protein</fullName>
    </recommendedName>
</protein>
<feature type="region of interest" description="Disordered" evidence="12">
    <location>
        <begin position="1"/>
        <end position="70"/>
    </location>
</feature>
<feature type="binding site" evidence="9">
    <location>
        <position position="718"/>
    </location>
    <ligand>
        <name>Zn(2+)</name>
        <dbReference type="ChEBI" id="CHEBI:29105"/>
        <label>2</label>
    </ligand>
</feature>
<dbReference type="SMART" id="SM00249">
    <property type="entry name" value="PHD"/>
    <property type="match status" value="1"/>
</dbReference>
<dbReference type="GO" id="GO:0033698">
    <property type="term" value="C:Rpd3L complex"/>
    <property type="evidence" value="ECO:0007669"/>
    <property type="project" value="TreeGrafter"/>
</dbReference>
<dbReference type="SUPFAM" id="SSF57903">
    <property type="entry name" value="FYVE/PHD zinc finger"/>
    <property type="match status" value="1"/>
</dbReference>